<dbReference type="SMART" id="SM00271">
    <property type="entry name" value="DnaJ"/>
    <property type="match status" value="1"/>
</dbReference>
<sequence>MPATRKPDTCLYDVLGIERSATEQEIKKAYRRLALKWHPDKNPDNKDEAKRKFQEISEAYDILSDKKKREVYDLYGREGVLGGGHGTHEDFSYDPSNFGNFHFQFRSPEEIFRDFFGTDDPFASFFGGFPSGNSFASSFFSQDPFASSGFGRPFRRRRVDHNARRFGGIQVHHAHHHPFLGLTSSRVHLGFPMMTMMSDPFFGLGATPGVAHFSSTSFGGPTLGGNFRSTSTSTKVVNGKRIVTKKVVENGQETVMIEEDGVLKSKSINGVPQALDGPTSKPSIRA</sequence>
<keyword evidence="3" id="KW-1185">Reference proteome</keyword>
<organism evidence="3 4">
    <name type="scientific">Aplysia californica</name>
    <name type="common">California sea hare</name>
    <dbReference type="NCBI Taxonomy" id="6500"/>
    <lineage>
        <taxon>Eukaryota</taxon>
        <taxon>Metazoa</taxon>
        <taxon>Spiralia</taxon>
        <taxon>Lophotrochozoa</taxon>
        <taxon>Mollusca</taxon>
        <taxon>Gastropoda</taxon>
        <taxon>Heterobranchia</taxon>
        <taxon>Euthyneura</taxon>
        <taxon>Tectipleura</taxon>
        <taxon>Aplysiida</taxon>
        <taxon>Aplysioidea</taxon>
        <taxon>Aplysiidae</taxon>
        <taxon>Aplysia</taxon>
    </lineage>
</organism>
<dbReference type="PANTHER" id="PTHR45168">
    <property type="entry name" value="DNAJ HOMOLOG SUBFAMILY B MEMBER 2"/>
    <property type="match status" value="1"/>
</dbReference>
<dbReference type="SUPFAM" id="SSF46565">
    <property type="entry name" value="Chaperone J-domain"/>
    <property type="match status" value="1"/>
</dbReference>
<protein>
    <submittedName>
        <fullName evidence="4">DnaJ homolog subfamily B member 6 isoform X2</fullName>
    </submittedName>
</protein>
<dbReference type="InterPro" id="IPR001623">
    <property type="entry name" value="DnaJ_domain"/>
</dbReference>
<dbReference type="PANTHER" id="PTHR45168:SF3">
    <property type="entry name" value="DNAJ HEAT SHOCK PROTEIN FAMILY (HSP40) MEMBER B2"/>
    <property type="match status" value="1"/>
</dbReference>
<reference evidence="4" key="1">
    <citation type="submission" date="2025-08" db="UniProtKB">
        <authorList>
            <consortium name="RefSeq"/>
        </authorList>
    </citation>
    <scope>IDENTIFICATION</scope>
</reference>
<dbReference type="GeneID" id="101846566"/>
<feature type="domain" description="J" evidence="2">
    <location>
        <begin position="10"/>
        <end position="76"/>
    </location>
</feature>
<evidence type="ECO:0000256" key="1">
    <source>
        <dbReference type="ARBA" id="ARBA00023186"/>
    </source>
</evidence>
<gene>
    <name evidence="4" type="primary">LOC101846566</name>
</gene>
<dbReference type="Proteomes" id="UP000694888">
    <property type="component" value="Unplaced"/>
</dbReference>
<dbReference type="Pfam" id="PF00226">
    <property type="entry name" value="DnaJ"/>
    <property type="match status" value="1"/>
</dbReference>
<name>A0ABM0JID4_APLCA</name>
<accession>A0ABM0JID4</accession>
<keyword evidence="1" id="KW-0143">Chaperone</keyword>
<evidence type="ECO:0000313" key="4">
    <source>
        <dbReference type="RefSeq" id="XP_005094332.1"/>
    </source>
</evidence>
<evidence type="ECO:0000259" key="2">
    <source>
        <dbReference type="PROSITE" id="PS50076"/>
    </source>
</evidence>
<evidence type="ECO:0000313" key="3">
    <source>
        <dbReference type="Proteomes" id="UP000694888"/>
    </source>
</evidence>
<dbReference type="InterPro" id="IPR018253">
    <property type="entry name" value="DnaJ_domain_CS"/>
</dbReference>
<dbReference type="PROSITE" id="PS00636">
    <property type="entry name" value="DNAJ_1"/>
    <property type="match status" value="1"/>
</dbReference>
<proteinExistence type="predicted"/>
<dbReference type="InterPro" id="IPR043183">
    <property type="entry name" value="DNJB2/6-like"/>
</dbReference>
<dbReference type="Gene3D" id="1.10.287.110">
    <property type="entry name" value="DnaJ domain"/>
    <property type="match status" value="1"/>
</dbReference>
<dbReference type="CDD" id="cd06257">
    <property type="entry name" value="DnaJ"/>
    <property type="match status" value="1"/>
</dbReference>
<dbReference type="PROSITE" id="PS50076">
    <property type="entry name" value="DNAJ_2"/>
    <property type="match status" value="1"/>
</dbReference>
<dbReference type="InterPro" id="IPR036869">
    <property type="entry name" value="J_dom_sf"/>
</dbReference>
<dbReference type="RefSeq" id="XP_005094332.1">
    <property type="nucleotide sequence ID" value="XM_005094275.2"/>
</dbReference>
<dbReference type="PRINTS" id="PR00625">
    <property type="entry name" value="JDOMAIN"/>
</dbReference>